<dbReference type="Pfam" id="PF09815">
    <property type="entry name" value="XK-related"/>
    <property type="match status" value="1"/>
</dbReference>
<keyword evidence="9" id="KW-1185">Reference proteome</keyword>
<evidence type="ECO:0000256" key="3">
    <source>
        <dbReference type="ARBA" id="ARBA00022475"/>
    </source>
</evidence>
<keyword evidence="4 7" id="KW-0812">Transmembrane</keyword>
<feature type="transmembrane region" description="Helical" evidence="7">
    <location>
        <begin position="129"/>
        <end position="150"/>
    </location>
</feature>
<comment type="similarity">
    <text evidence="2 7">Belongs to the XK family.</text>
</comment>
<reference evidence="8" key="3">
    <citation type="submission" date="2025-09" db="UniProtKB">
        <authorList>
            <consortium name="Ensembl"/>
        </authorList>
    </citation>
    <scope>IDENTIFICATION</scope>
</reference>
<dbReference type="PANTHER" id="PTHR16024:SF9">
    <property type="entry name" value="XK-RELATED PROTEIN 6"/>
    <property type="match status" value="1"/>
</dbReference>
<feature type="transmembrane region" description="Helical" evidence="7">
    <location>
        <begin position="70"/>
        <end position="94"/>
    </location>
</feature>
<evidence type="ECO:0000256" key="7">
    <source>
        <dbReference type="RuleBase" id="RU910716"/>
    </source>
</evidence>
<feature type="transmembrane region" description="Helical" evidence="7">
    <location>
        <begin position="270"/>
        <end position="290"/>
    </location>
</feature>
<dbReference type="PANTHER" id="PTHR16024">
    <property type="entry name" value="XK-RELATED PROTEIN"/>
    <property type="match status" value="1"/>
</dbReference>
<name>A0A7N6BDL7_ANATE</name>
<organism evidence="8 9">
    <name type="scientific">Anabas testudineus</name>
    <name type="common">Climbing perch</name>
    <name type="synonym">Anthias testudineus</name>
    <dbReference type="NCBI Taxonomy" id="64144"/>
    <lineage>
        <taxon>Eukaryota</taxon>
        <taxon>Metazoa</taxon>
        <taxon>Chordata</taxon>
        <taxon>Craniata</taxon>
        <taxon>Vertebrata</taxon>
        <taxon>Euteleostomi</taxon>
        <taxon>Actinopterygii</taxon>
        <taxon>Neopterygii</taxon>
        <taxon>Teleostei</taxon>
        <taxon>Neoteleostei</taxon>
        <taxon>Acanthomorphata</taxon>
        <taxon>Anabantaria</taxon>
        <taxon>Anabantiformes</taxon>
        <taxon>Anabantoidei</taxon>
        <taxon>Anabantidae</taxon>
        <taxon>Anabas</taxon>
    </lineage>
</organism>
<evidence type="ECO:0000256" key="1">
    <source>
        <dbReference type="ARBA" id="ARBA00004651"/>
    </source>
</evidence>
<evidence type="ECO:0000313" key="9">
    <source>
        <dbReference type="Proteomes" id="UP000265040"/>
    </source>
</evidence>
<dbReference type="GO" id="GO:1902742">
    <property type="term" value="P:apoptotic process involved in development"/>
    <property type="evidence" value="ECO:0007669"/>
    <property type="project" value="TreeGrafter"/>
</dbReference>
<dbReference type="Proteomes" id="UP000265040">
    <property type="component" value="Chromosome 2"/>
</dbReference>
<proteinExistence type="inferred from homology"/>
<dbReference type="InterPro" id="IPR018629">
    <property type="entry name" value="XK-rel"/>
</dbReference>
<keyword evidence="3" id="KW-1003">Cell membrane</keyword>
<dbReference type="GO" id="GO:0043652">
    <property type="term" value="P:engulfment of apoptotic cell"/>
    <property type="evidence" value="ECO:0007669"/>
    <property type="project" value="TreeGrafter"/>
</dbReference>
<feature type="transmembrane region" description="Helical" evidence="7">
    <location>
        <begin position="302"/>
        <end position="319"/>
    </location>
</feature>
<dbReference type="InterPro" id="IPR050895">
    <property type="entry name" value="XK-related_scramblase"/>
</dbReference>
<evidence type="ECO:0000256" key="5">
    <source>
        <dbReference type="ARBA" id="ARBA00022989"/>
    </source>
</evidence>
<accession>A0A7N6BDL7</accession>
<dbReference type="GO" id="GO:0070782">
    <property type="term" value="P:phosphatidylserine exposure on apoptotic cell surface"/>
    <property type="evidence" value="ECO:0007669"/>
    <property type="project" value="TreeGrafter"/>
</dbReference>
<feature type="transmembrane region" description="Helical" evidence="7">
    <location>
        <begin position="331"/>
        <end position="349"/>
    </location>
</feature>
<keyword evidence="5 7" id="KW-1133">Transmembrane helix</keyword>
<evidence type="ECO:0000313" key="8">
    <source>
        <dbReference type="Ensembl" id="ENSATEP00000060820.1"/>
    </source>
</evidence>
<feature type="transmembrane region" description="Helical" evidence="7">
    <location>
        <begin position="39"/>
        <end position="58"/>
    </location>
</feature>
<feature type="transmembrane region" description="Helical" evidence="7">
    <location>
        <begin position="358"/>
        <end position="383"/>
    </location>
</feature>
<dbReference type="GeneTree" id="ENSGT01140000282533"/>
<dbReference type="AlphaFoldDB" id="A0A7N6BDL7"/>
<protein>
    <recommendedName>
        <fullName evidence="7">XK-related protein</fullName>
    </recommendedName>
</protein>
<dbReference type="Ensembl" id="ENSATET00000062658.1">
    <property type="protein sequence ID" value="ENSATEP00000060820.1"/>
    <property type="gene ID" value="ENSATEG00000000590.2"/>
</dbReference>
<evidence type="ECO:0000256" key="2">
    <source>
        <dbReference type="ARBA" id="ARBA00008789"/>
    </source>
</evidence>
<reference evidence="8" key="1">
    <citation type="submission" date="2021-04" db="EMBL/GenBank/DDBJ databases">
        <authorList>
            <consortium name="Wellcome Sanger Institute Data Sharing"/>
        </authorList>
    </citation>
    <scope>NUCLEOTIDE SEQUENCE [LARGE SCALE GENOMIC DNA]</scope>
</reference>
<dbReference type="GO" id="GO:0005886">
    <property type="term" value="C:plasma membrane"/>
    <property type="evidence" value="ECO:0007669"/>
    <property type="project" value="UniProtKB-SubCell"/>
</dbReference>
<keyword evidence="6 7" id="KW-0472">Membrane</keyword>
<comment type="subcellular location">
    <subcellularLocation>
        <location evidence="1">Cell membrane</location>
        <topology evidence="1">Multi-pass membrane protein</topology>
    </subcellularLocation>
    <subcellularLocation>
        <location evidence="7">Membrane</location>
        <topology evidence="7">Multi-pass membrane protein</topology>
    </subcellularLocation>
</comment>
<evidence type="ECO:0000256" key="6">
    <source>
        <dbReference type="ARBA" id="ARBA00023136"/>
    </source>
</evidence>
<sequence length="513" mass="59032">MDGSKRSLFSSPLPETCSFRVGVRETHCPPREQLWLDCLWIILALLVFFWDVGTDLCLAVDYYRRQDYLWFGLTLFFVLVPSVLVQILSFRWFVQDYTGGGLGEVEGLTKRGLKTEVMSKQSNKAEQCLVSLALIPVTLCRYIRTLYLGVMSRRQKEHQRRWYWAMMFEYADVNMLRLLETFLESAPQLVLQLCIMIQENRAETLQCVSSLASLMSLAWVLASYHKLLRDSRDDQRSMSYRGALLHLFWRLFTISSRVLSLALFASLFHIYFGIFVVIHWCAMAFWVVHGGTDFCMSKWEEVLFNMVVGIVYIFCWFNVKEGRTRYRMVAYYTVVLAENTILTGLWYAYRDPLLTDSYAVPALCSVYLTFAGGVLVMLLYYGFLHPATAHLQPSPASSCCAQLLWGLPLPPSAPPTAPPTPAHMTKSQTEEDVAETCLPVFQVRSVPPTTKADGPLIKIDMPRKRYPAWDAHYVDRRLRRTINILQYITPGAVGIRYRDGPLLYELLQYESSL</sequence>
<evidence type="ECO:0000256" key="4">
    <source>
        <dbReference type="ARBA" id="ARBA00022692"/>
    </source>
</evidence>
<reference evidence="8" key="2">
    <citation type="submission" date="2025-08" db="UniProtKB">
        <authorList>
            <consortium name="Ensembl"/>
        </authorList>
    </citation>
    <scope>IDENTIFICATION</scope>
</reference>